<protein>
    <submittedName>
        <fullName evidence="3">Uncharacterized protein TCIL3000_11_16780</fullName>
    </submittedName>
</protein>
<proteinExistence type="predicted"/>
<organism evidence="3">
    <name type="scientific">Trypanosoma congolense (strain IL3000)</name>
    <dbReference type="NCBI Taxonomy" id="1068625"/>
    <lineage>
        <taxon>Eukaryota</taxon>
        <taxon>Discoba</taxon>
        <taxon>Euglenozoa</taxon>
        <taxon>Kinetoplastea</taxon>
        <taxon>Metakinetoplastina</taxon>
        <taxon>Trypanosomatida</taxon>
        <taxon>Trypanosomatidae</taxon>
        <taxon>Trypanosoma</taxon>
        <taxon>Nannomonas</taxon>
    </lineage>
</organism>
<dbReference type="VEuPathDB" id="TriTrypDB:TcIL3000.11.16780"/>
<feature type="compositionally biased region" description="Basic and acidic residues" evidence="2">
    <location>
        <begin position="378"/>
        <end position="396"/>
    </location>
</feature>
<evidence type="ECO:0000313" key="3">
    <source>
        <dbReference type="EMBL" id="CCC96164.1"/>
    </source>
</evidence>
<keyword evidence="1" id="KW-0175">Coiled coil</keyword>
<dbReference type="EMBL" id="HE575324">
    <property type="protein sequence ID" value="CCC96164.1"/>
    <property type="molecule type" value="Genomic_DNA"/>
</dbReference>
<dbReference type="AlphaFoldDB" id="G0V3E1"/>
<sequence length="930" mass="104188">MLTASLLQQLQHVLQPWDALDDVGCATLSLTSAEKSDVSRGEMQKNLFTLLVDGDGGSVSNRTARSYAVPNRTPLLADMKGPDSGSDTFITLPLSEIPHLHRREVVTKLEMSRAALALFTSNSGAYRAVLRKTLGFLFELVDQLMQENVQLRENSMYPQQNRSQQQELGQVDKAEVAAVHEKMRIMEDRMAKLVEESSLQRDHLKAEIAACHEREKKLEMLLEHQMMLNHPGGFLLDGTHVIGKGRRDADYVRQLILRAGNEKAVDDLQQELKELTAEQEQLRKRTQELLELNGMYARQSITLSTRLSILGDYNVALAVEFQKVKNDILVERGRSEKLRLDLVALRNMVMASFSNRNRDMRRQWVKIRSGQADDEPEATEKVTGKDSISDEGDVKSNDSSSPTGAVSFVRRKPSFSTSEAHPLVSLCARSVRDSLRASLRASVCASMRASVCSSRRASVYRGAEDTITGLEPLIARPMEYGTNDLGIIPYQVPGLGGSSRIPDHLRTTEAVEVLCVDPVFVERHVFALLCEWYSCGMEDPLDCFAQRYFMKLFQDGDSPVKGKGEKDPLDICQQACKGQLKLSYAFDRISRSDRCGSLTYAYGLVTRRQVSKDLIRMIQLDTSMILAIFRFLDLKQNEWVKKTGIISVAEFTSVVSAMYPSYPESTIQELVDAAVGLGGNAVELPGYICYDVLLPERLFLGSETMYTSNDGVTPNSHFLYLFHYFILNDVEESWLRIEDSFFSLQTPSGLVSERMLFYQAFNELPAGPSVVWTPALQAVLSSWDVLKVNRGPLEAMEAIWMSLTSSLEFLRQHALPRRGTHQVRESSCAVGDEGSCKMPSEDDSEAENPMPKSFYSDVVKLLDPERHAVWGPPDVHAGNNLRHMSNKEDLSTAALLERLVSKYCVSEESHEDHPSDFALVNEGARMSIEC</sequence>
<feature type="region of interest" description="Disordered" evidence="2">
    <location>
        <begin position="368"/>
        <end position="406"/>
    </location>
</feature>
<accession>G0V3E1</accession>
<evidence type="ECO:0000256" key="2">
    <source>
        <dbReference type="SAM" id="MobiDB-lite"/>
    </source>
</evidence>
<name>G0V3E1_TRYCI</name>
<evidence type="ECO:0000256" key="1">
    <source>
        <dbReference type="SAM" id="Coils"/>
    </source>
</evidence>
<reference evidence="3" key="1">
    <citation type="journal article" date="2012" name="Proc. Natl. Acad. Sci. U.S.A.">
        <title>Antigenic diversity is generated by distinct evolutionary mechanisms in African trypanosome species.</title>
        <authorList>
            <person name="Jackson A.P."/>
            <person name="Berry A."/>
            <person name="Aslett M."/>
            <person name="Allison H.C."/>
            <person name="Burton P."/>
            <person name="Vavrova-Anderson J."/>
            <person name="Brown R."/>
            <person name="Browne H."/>
            <person name="Corton N."/>
            <person name="Hauser H."/>
            <person name="Gamble J."/>
            <person name="Gilderthorp R."/>
            <person name="Marcello L."/>
            <person name="McQuillan J."/>
            <person name="Otto T.D."/>
            <person name="Quail M.A."/>
            <person name="Sanders M.J."/>
            <person name="van Tonder A."/>
            <person name="Ginger M.L."/>
            <person name="Field M.C."/>
            <person name="Barry J.D."/>
            <person name="Hertz-Fowler C."/>
            <person name="Berriman M."/>
        </authorList>
    </citation>
    <scope>NUCLEOTIDE SEQUENCE</scope>
    <source>
        <strain evidence="3">IL3000</strain>
    </source>
</reference>
<feature type="coiled-coil region" evidence="1">
    <location>
        <begin position="258"/>
        <end position="292"/>
    </location>
</feature>
<gene>
    <name evidence="3" type="ORF">TCIL3000_11_16780</name>
</gene>
<feature type="region of interest" description="Disordered" evidence="2">
    <location>
        <begin position="830"/>
        <end position="850"/>
    </location>
</feature>